<comment type="caution">
    <text evidence="1">The sequence shown here is derived from an EMBL/GenBank/DDBJ whole genome shotgun (WGS) entry which is preliminary data.</text>
</comment>
<dbReference type="EMBL" id="VSSQ01085694">
    <property type="protein sequence ID" value="MPN33270.1"/>
    <property type="molecule type" value="Genomic_DNA"/>
</dbReference>
<organism evidence="1">
    <name type="scientific">bioreactor metagenome</name>
    <dbReference type="NCBI Taxonomy" id="1076179"/>
    <lineage>
        <taxon>unclassified sequences</taxon>
        <taxon>metagenomes</taxon>
        <taxon>ecological metagenomes</taxon>
    </lineage>
</organism>
<reference evidence="1" key="1">
    <citation type="submission" date="2019-08" db="EMBL/GenBank/DDBJ databases">
        <authorList>
            <person name="Kucharzyk K."/>
            <person name="Murdoch R.W."/>
            <person name="Higgins S."/>
            <person name="Loffler F."/>
        </authorList>
    </citation>
    <scope>NUCLEOTIDE SEQUENCE</scope>
</reference>
<name>A0A645H3J6_9ZZZZ</name>
<protein>
    <submittedName>
        <fullName evidence="1">Uncharacterized protein</fullName>
    </submittedName>
</protein>
<gene>
    <name evidence="1" type="ORF">SDC9_180755</name>
</gene>
<accession>A0A645H3J6</accession>
<proteinExistence type="predicted"/>
<dbReference type="AlphaFoldDB" id="A0A645H3J6"/>
<sequence length="95" mass="10272">MHQEFLCNRLGIDPLRNEGVLAIPQGANELGGQRIIQYFDRGLRVHAVVVGHGAFLDMLAGPGPECFYIRQETCRIGRFAGAVLPARLSGCAAHG</sequence>
<evidence type="ECO:0000313" key="1">
    <source>
        <dbReference type="EMBL" id="MPN33270.1"/>
    </source>
</evidence>